<dbReference type="PANTHER" id="PTHR37298:SF1">
    <property type="entry name" value="UPF0111 PROTEIN YKAA"/>
    <property type="match status" value="1"/>
</dbReference>
<protein>
    <submittedName>
        <fullName evidence="2">Putative phosphate transport regulator</fullName>
    </submittedName>
</protein>
<dbReference type="EMBL" id="UPXX01000029">
    <property type="protein sequence ID" value="VBB45575.1"/>
    <property type="molecule type" value="Genomic_DNA"/>
</dbReference>
<dbReference type="PANTHER" id="PTHR37298">
    <property type="entry name" value="UPF0111 PROTEIN YKAA"/>
    <property type="match status" value="1"/>
</dbReference>
<dbReference type="InterPro" id="IPR038078">
    <property type="entry name" value="PhoU-like_sf"/>
</dbReference>
<sequence length="209" mass="23723">MGFGLFSDTFPFYRLFQEQWAVLNRGTILLAALLKDLQDLPGRCSAIHELEKEQIRLFREIFKELSLTFIQPLERGDVHELNRSFDEAMRAIKAVSTRLGLYGFGRPRAAASEIAANLVEINAETGSMLEHLRTATVASLPIGKMDDIREETRMLFLVGVGELYEGKAENATDLLEIIKWTQIYDRLEEAFDRMVETSRALAAVILKNL</sequence>
<dbReference type="InterPro" id="IPR052912">
    <property type="entry name" value="UPF0111_domain"/>
</dbReference>
<comment type="similarity">
    <text evidence="1">Belongs to the UPF0111 family.</text>
</comment>
<organism evidence="2">
    <name type="scientific">Uncultured Desulfatiglans sp</name>
    <dbReference type="NCBI Taxonomy" id="1748965"/>
    <lineage>
        <taxon>Bacteria</taxon>
        <taxon>Pseudomonadati</taxon>
        <taxon>Thermodesulfobacteriota</taxon>
        <taxon>Desulfobacteria</taxon>
        <taxon>Desulfatiglandales</taxon>
        <taxon>Desulfatiglandaceae</taxon>
        <taxon>Desulfatiglans</taxon>
        <taxon>environmental samples</taxon>
    </lineage>
</organism>
<gene>
    <name evidence="2" type="ORF">TRIP_B350526</name>
</gene>
<dbReference type="InterPro" id="IPR018445">
    <property type="entry name" value="Put_Phosphate_transp_reg"/>
</dbReference>
<reference evidence="2" key="1">
    <citation type="submission" date="2018-07" db="EMBL/GenBank/DDBJ databases">
        <authorList>
            <consortium name="Genoscope - CEA"/>
            <person name="William W."/>
        </authorList>
    </citation>
    <scope>NUCLEOTIDE SEQUENCE</scope>
    <source>
        <strain evidence="2">IK1</strain>
    </source>
</reference>
<proteinExistence type="inferred from homology"/>
<dbReference type="Gene3D" id="1.20.58.220">
    <property type="entry name" value="Phosphate transport system protein phou homolog 2, domain 2"/>
    <property type="match status" value="1"/>
</dbReference>
<evidence type="ECO:0000256" key="1">
    <source>
        <dbReference type="ARBA" id="ARBA00008591"/>
    </source>
</evidence>
<dbReference type="Pfam" id="PF01865">
    <property type="entry name" value="PhoU_div"/>
    <property type="match status" value="1"/>
</dbReference>
<name>A0A653AC50_UNCDX</name>
<dbReference type="AlphaFoldDB" id="A0A653AC50"/>
<accession>A0A653AC50</accession>
<evidence type="ECO:0000313" key="2">
    <source>
        <dbReference type="EMBL" id="VBB45575.1"/>
    </source>
</evidence>